<dbReference type="AlphaFoldDB" id="A0A5D6W8X0"/>
<comment type="caution">
    <text evidence="1">The sequence shown here is derived from an EMBL/GenBank/DDBJ whole genome shotgun (WGS) entry which is preliminary data.</text>
</comment>
<dbReference type="Pfam" id="PF09693">
    <property type="entry name" value="Phage_XkdX"/>
    <property type="match status" value="1"/>
</dbReference>
<dbReference type="InterPro" id="IPR010022">
    <property type="entry name" value="XkdX"/>
</dbReference>
<dbReference type="RefSeq" id="WP_149170550.1">
    <property type="nucleotide sequence ID" value="NZ_VTOY01000001.1"/>
</dbReference>
<organism evidence="1 2">
    <name type="scientific">Selenomonas ruminis</name>
    <dbReference type="NCBI Taxonomy" id="2593411"/>
    <lineage>
        <taxon>Bacteria</taxon>
        <taxon>Bacillati</taxon>
        <taxon>Bacillota</taxon>
        <taxon>Negativicutes</taxon>
        <taxon>Selenomonadales</taxon>
        <taxon>Selenomonadaceae</taxon>
        <taxon>Selenomonas</taxon>
    </lineage>
</organism>
<sequence>MEHSRHYAMVKGFYDMKLWNIKKVWDAVGRWITADEYKEITGTDYPETRPE</sequence>
<proteinExistence type="predicted"/>
<dbReference type="Proteomes" id="UP000323646">
    <property type="component" value="Unassembled WGS sequence"/>
</dbReference>
<keyword evidence="2" id="KW-1185">Reference proteome</keyword>
<name>A0A5D6W8X0_9FIRM</name>
<reference evidence="1 2" key="1">
    <citation type="submission" date="2019-08" db="EMBL/GenBank/DDBJ databases">
        <title>Selenomonas sp. mPRGC5 and Selenomonas sp. mPRGC8 isolated from ruminal fluid of dairy goat (Capra hircus).</title>
        <authorList>
            <person name="Poothong S."/>
            <person name="Nuengjamnong C."/>
            <person name="Tanasupawat S."/>
        </authorList>
    </citation>
    <scope>NUCLEOTIDE SEQUENCE [LARGE SCALE GENOMIC DNA]</scope>
    <source>
        <strain evidence="2">mPRGC5</strain>
    </source>
</reference>
<evidence type="ECO:0000313" key="1">
    <source>
        <dbReference type="EMBL" id="TYZ24931.1"/>
    </source>
</evidence>
<dbReference type="OrthoDB" id="1779343at2"/>
<evidence type="ECO:0000313" key="2">
    <source>
        <dbReference type="Proteomes" id="UP000323646"/>
    </source>
</evidence>
<accession>A0A5D6W8X0</accession>
<dbReference type="EMBL" id="VTOY01000001">
    <property type="protein sequence ID" value="TYZ24931.1"/>
    <property type="molecule type" value="Genomic_DNA"/>
</dbReference>
<gene>
    <name evidence="1" type="ORF">FZ040_02525</name>
</gene>
<protein>
    <submittedName>
        <fullName evidence="1">XkdX family protein</fullName>
    </submittedName>
</protein>